<accession>A0ABN3IJA1</accession>
<feature type="region of interest" description="Disordered" evidence="1">
    <location>
        <begin position="1"/>
        <end position="47"/>
    </location>
</feature>
<organism evidence="2 3">
    <name type="scientific">Streptomyces glaucosporus</name>
    <dbReference type="NCBI Taxonomy" id="284044"/>
    <lineage>
        <taxon>Bacteria</taxon>
        <taxon>Bacillati</taxon>
        <taxon>Actinomycetota</taxon>
        <taxon>Actinomycetes</taxon>
        <taxon>Kitasatosporales</taxon>
        <taxon>Streptomycetaceae</taxon>
        <taxon>Streptomyces</taxon>
    </lineage>
</organism>
<evidence type="ECO:0000313" key="2">
    <source>
        <dbReference type="EMBL" id="GAA2404917.1"/>
    </source>
</evidence>
<dbReference type="EMBL" id="BAAATJ010000016">
    <property type="protein sequence ID" value="GAA2404917.1"/>
    <property type="molecule type" value="Genomic_DNA"/>
</dbReference>
<protein>
    <submittedName>
        <fullName evidence="2">Uncharacterized protein</fullName>
    </submittedName>
</protein>
<sequence length="71" mass="7126">MGADGGRPSAPPGPQAASSRQTEAGAANPDIRPMVNSSQGKGRSGGPAAIMVWTYMTQGEAGGKTPARDRT</sequence>
<name>A0ABN3IJA1_9ACTN</name>
<keyword evidence="3" id="KW-1185">Reference proteome</keyword>
<proteinExistence type="predicted"/>
<gene>
    <name evidence="2" type="ORF">GCM10010420_35730</name>
</gene>
<comment type="caution">
    <text evidence="2">The sequence shown here is derived from an EMBL/GenBank/DDBJ whole genome shotgun (WGS) entry which is preliminary data.</text>
</comment>
<dbReference type="Proteomes" id="UP001500058">
    <property type="component" value="Unassembled WGS sequence"/>
</dbReference>
<reference evidence="2 3" key="1">
    <citation type="journal article" date="2019" name="Int. J. Syst. Evol. Microbiol.">
        <title>The Global Catalogue of Microorganisms (GCM) 10K type strain sequencing project: providing services to taxonomists for standard genome sequencing and annotation.</title>
        <authorList>
            <consortium name="The Broad Institute Genomics Platform"/>
            <consortium name="The Broad Institute Genome Sequencing Center for Infectious Disease"/>
            <person name="Wu L."/>
            <person name="Ma J."/>
        </authorList>
    </citation>
    <scope>NUCLEOTIDE SEQUENCE [LARGE SCALE GENOMIC DNA]</scope>
    <source>
        <strain evidence="2 3">JCM 6921</strain>
    </source>
</reference>
<evidence type="ECO:0000256" key="1">
    <source>
        <dbReference type="SAM" id="MobiDB-lite"/>
    </source>
</evidence>
<evidence type="ECO:0000313" key="3">
    <source>
        <dbReference type="Proteomes" id="UP001500058"/>
    </source>
</evidence>